<dbReference type="InterPro" id="IPR002328">
    <property type="entry name" value="ADH_Zn_CS"/>
</dbReference>
<dbReference type="InterPro" id="IPR013149">
    <property type="entry name" value="ADH-like_C"/>
</dbReference>
<dbReference type="PROSITE" id="PS00059">
    <property type="entry name" value="ADH_ZINC"/>
    <property type="match status" value="1"/>
</dbReference>
<evidence type="ECO:0000313" key="8">
    <source>
        <dbReference type="EMBL" id="TDQ46963.1"/>
    </source>
</evidence>
<evidence type="ECO:0000256" key="5">
    <source>
        <dbReference type="ARBA" id="ARBA00023027"/>
    </source>
</evidence>
<feature type="domain" description="Enoyl reductase (ER)" evidence="7">
    <location>
        <begin position="10"/>
        <end position="367"/>
    </location>
</feature>
<dbReference type="RefSeq" id="WP_133829888.1">
    <property type="nucleotide sequence ID" value="NZ_BAABHR010000059.1"/>
</dbReference>
<evidence type="ECO:0000256" key="1">
    <source>
        <dbReference type="ARBA" id="ARBA00008072"/>
    </source>
</evidence>
<dbReference type="Proteomes" id="UP000295705">
    <property type="component" value="Unassembled WGS sequence"/>
</dbReference>
<dbReference type="NCBIfam" id="TIGR03989">
    <property type="entry name" value="Rxyl_3153"/>
    <property type="match status" value="1"/>
</dbReference>
<keyword evidence="3 6" id="KW-0862">Zinc</keyword>
<protein>
    <submittedName>
        <fullName evidence="8">S-(Hydroxymethyl)glutathione dehydrogenase/alcohol dehydrogenase</fullName>
    </submittedName>
</protein>
<sequence length="371" mass="39049">MKTRAAVLTGPHTPFEILELELDEPGPHEVLLKMTASGLCHSDLHMVDGDNVVRFPIVGGHEAAGVVEQVGSAVTKVAPGDHVVCSFTPACGICRYCSTGRQNLCNMGATILEGSMPDGTFRMRHDELGEVGAFCMLGSFSEYATVSDASCVKVDPWLPLDSAVLVGCGVPTGWGTAVNAGGVRPGDTTVVYGVGGVGMNAVQGAVHAGAKYVVAVDPVDFKRRTALEFGATHAFADAAEAAAAVKELTWGEGADQALCVVGVMDEQVVSDAFDVVGKGGTVVITGVANPEKLTVHLSGSAMVYNQKTVKGTLFGSSNPQYDIVRLLRLYDAGRLKLDELITSRYTLDQLNDGYQDLRDGKIIRGILDFTK</sequence>
<dbReference type="GO" id="GO:0008270">
    <property type="term" value="F:zinc ion binding"/>
    <property type="evidence" value="ECO:0007669"/>
    <property type="project" value="InterPro"/>
</dbReference>
<keyword evidence="5" id="KW-0520">NAD</keyword>
<dbReference type="Pfam" id="PF08240">
    <property type="entry name" value="ADH_N"/>
    <property type="match status" value="1"/>
</dbReference>
<keyword evidence="2 6" id="KW-0479">Metal-binding</keyword>
<dbReference type="Gene3D" id="3.40.50.720">
    <property type="entry name" value="NAD(P)-binding Rossmann-like Domain"/>
    <property type="match status" value="1"/>
</dbReference>
<gene>
    <name evidence="8" type="ORF">EV188_11451</name>
</gene>
<keyword evidence="9" id="KW-1185">Reference proteome</keyword>
<dbReference type="GO" id="GO:0046294">
    <property type="term" value="P:formaldehyde catabolic process"/>
    <property type="evidence" value="ECO:0007669"/>
    <property type="project" value="TreeGrafter"/>
</dbReference>
<comment type="caution">
    <text evidence="8">The sequence shown here is derived from an EMBL/GenBank/DDBJ whole genome shotgun (WGS) entry which is preliminary data.</text>
</comment>
<dbReference type="InterPro" id="IPR023921">
    <property type="entry name" value="ADH_Zn_actinomycetes"/>
</dbReference>
<dbReference type="InterPro" id="IPR020843">
    <property type="entry name" value="ER"/>
</dbReference>
<evidence type="ECO:0000256" key="6">
    <source>
        <dbReference type="RuleBase" id="RU361277"/>
    </source>
</evidence>
<dbReference type="InterPro" id="IPR013154">
    <property type="entry name" value="ADH-like_N"/>
</dbReference>
<dbReference type="Pfam" id="PF00107">
    <property type="entry name" value="ADH_zinc_N"/>
    <property type="match status" value="1"/>
</dbReference>
<name>A0A4R6UNB5_9PSEU</name>
<dbReference type="Gene3D" id="3.90.180.10">
    <property type="entry name" value="Medium-chain alcohol dehydrogenases, catalytic domain"/>
    <property type="match status" value="1"/>
</dbReference>
<evidence type="ECO:0000259" key="7">
    <source>
        <dbReference type="SMART" id="SM00829"/>
    </source>
</evidence>
<comment type="cofactor">
    <cofactor evidence="6">
        <name>Zn(2+)</name>
        <dbReference type="ChEBI" id="CHEBI:29105"/>
    </cofactor>
</comment>
<dbReference type="SUPFAM" id="SSF51735">
    <property type="entry name" value="NAD(P)-binding Rossmann-fold domains"/>
    <property type="match status" value="1"/>
</dbReference>
<dbReference type="GO" id="GO:0005829">
    <property type="term" value="C:cytosol"/>
    <property type="evidence" value="ECO:0007669"/>
    <property type="project" value="TreeGrafter"/>
</dbReference>
<dbReference type="InterPro" id="IPR036291">
    <property type="entry name" value="NAD(P)-bd_dom_sf"/>
</dbReference>
<keyword evidence="4" id="KW-0560">Oxidoreductase</keyword>
<dbReference type="InterPro" id="IPR011032">
    <property type="entry name" value="GroES-like_sf"/>
</dbReference>
<dbReference type="PANTHER" id="PTHR43880:SF12">
    <property type="entry name" value="ALCOHOL DEHYDROGENASE CLASS-3"/>
    <property type="match status" value="1"/>
</dbReference>
<dbReference type="AlphaFoldDB" id="A0A4R6UNB5"/>
<comment type="similarity">
    <text evidence="1 6">Belongs to the zinc-containing alcohol dehydrogenase family.</text>
</comment>
<dbReference type="OrthoDB" id="3265141at2"/>
<dbReference type="SMART" id="SM00829">
    <property type="entry name" value="PKS_ER"/>
    <property type="match status" value="1"/>
</dbReference>
<evidence type="ECO:0000256" key="4">
    <source>
        <dbReference type="ARBA" id="ARBA00023002"/>
    </source>
</evidence>
<reference evidence="8 9" key="1">
    <citation type="submission" date="2019-03" db="EMBL/GenBank/DDBJ databases">
        <title>Genomic Encyclopedia of Type Strains, Phase IV (KMG-IV): sequencing the most valuable type-strain genomes for metagenomic binning, comparative biology and taxonomic classification.</title>
        <authorList>
            <person name="Goeker M."/>
        </authorList>
    </citation>
    <scope>NUCLEOTIDE SEQUENCE [LARGE SCALE GENOMIC DNA]</scope>
    <source>
        <strain evidence="8 9">DSM 45775</strain>
    </source>
</reference>
<evidence type="ECO:0000256" key="3">
    <source>
        <dbReference type="ARBA" id="ARBA00022833"/>
    </source>
</evidence>
<organism evidence="8 9">
    <name type="scientific">Actinomycetospora succinea</name>
    <dbReference type="NCBI Taxonomy" id="663603"/>
    <lineage>
        <taxon>Bacteria</taxon>
        <taxon>Bacillati</taxon>
        <taxon>Actinomycetota</taxon>
        <taxon>Actinomycetes</taxon>
        <taxon>Pseudonocardiales</taxon>
        <taxon>Pseudonocardiaceae</taxon>
        <taxon>Actinomycetospora</taxon>
    </lineage>
</organism>
<dbReference type="SUPFAM" id="SSF50129">
    <property type="entry name" value="GroES-like"/>
    <property type="match status" value="2"/>
</dbReference>
<dbReference type="CDD" id="cd08279">
    <property type="entry name" value="Zn_ADH_class_III"/>
    <property type="match status" value="1"/>
</dbReference>
<accession>A0A4R6UNB5</accession>
<evidence type="ECO:0000313" key="9">
    <source>
        <dbReference type="Proteomes" id="UP000295705"/>
    </source>
</evidence>
<proteinExistence type="inferred from homology"/>
<evidence type="ECO:0000256" key="2">
    <source>
        <dbReference type="ARBA" id="ARBA00022723"/>
    </source>
</evidence>
<dbReference type="GO" id="GO:0051903">
    <property type="term" value="F:S-(hydroxymethyl)glutathione dehydrogenase [NAD(P)+] activity"/>
    <property type="evidence" value="ECO:0007669"/>
    <property type="project" value="TreeGrafter"/>
</dbReference>
<dbReference type="PANTHER" id="PTHR43880">
    <property type="entry name" value="ALCOHOL DEHYDROGENASE"/>
    <property type="match status" value="1"/>
</dbReference>
<dbReference type="EMBL" id="SNYO01000014">
    <property type="protein sequence ID" value="TDQ46963.1"/>
    <property type="molecule type" value="Genomic_DNA"/>
</dbReference>